<protein>
    <recommendedName>
        <fullName evidence="3 10">Pectinesterase</fullName>
        <ecNumber evidence="3 10">3.1.1.11</ecNumber>
    </recommendedName>
</protein>
<comment type="function">
    <text evidence="8">Acts in the modification of cell walls via demethylesterification of cell wall pectin.</text>
</comment>
<evidence type="ECO:0000259" key="12">
    <source>
        <dbReference type="Pfam" id="PF01095"/>
    </source>
</evidence>
<dbReference type="InterPro" id="IPR000070">
    <property type="entry name" value="Pectinesterase_cat"/>
</dbReference>
<dbReference type="EMBL" id="CM001882">
    <property type="protein sequence ID" value="EOY06741.1"/>
    <property type="molecule type" value="Genomic_DNA"/>
</dbReference>
<evidence type="ECO:0000256" key="7">
    <source>
        <dbReference type="ARBA" id="ARBA00047928"/>
    </source>
</evidence>
<dbReference type="InterPro" id="IPR033131">
    <property type="entry name" value="Pectinesterase_Asp_AS"/>
</dbReference>
<feature type="domain" description="Pectinesterase catalytic" evidence="12">
    <location>
        <begin position="117"/>
        <end position="402"/>
    </location>
</feature>
<dbReference type="InParanoid" id="A0A061EPH4"/>
<dbReference type="GO" id="GO:0030599">
    <property type="term" value="F:pectinesterase activity"/>
    <property type="evidence" value="ECO:0000318"/>
    <property type="project" value="GO_Central"/>
</dbReference>
<organism evidence="13 14">
    <name type="scientific">Theobroma cacao</name>
    <name type="common">Cacao</name>
    <name type="synonym">Cocoa</name>
    <dbReference type="NCBI Taxonomy" id="3641"/>
    <lineage>
        <taxon>Eukaryota</taxon>
        <taxon>Viridiplantae</taxon>
        <taxon>Streptophyta</taxon>
        <taxon>Embryophyta</taxon>
        <taxon>Tracheophyta</taxon>
        <taxon>Spermatophyta</taxon>
        <taxon>Magnoliopsida</taxon>
        <taxon>eudicotyledons</taxon>
        <taxon>Gunneridae</taxon>
        <taxon>Pentapetalae</taxon>
        <taxon>rosids</taxon>
        <taxon>malvids</taxon>
        <taxon>Malvales</taxon>
        <taxon>Malvaceae</taxon>
        <taxon>Byttnerioideae</taxon>
        <taxon>Theobroma</taxon>
    </lineage>
</organism>
<evidence type="ECO:0000256" key="3">
    <source>
        <dbReference type="ARBA" id="ARBA00013229"/>
    </source>
</evidence>
<evidence type="ECO:0000256" key="9">
    <source>
        <dbReference type="PROSITE-ProRule" id="PRU10040"/>
    </source>
</evidence>
<keyword evidence="13" id="KW-0456">Lyase</keyword>
<dbReference type="FunCoup" id="A0A061EPH4">
    <property type="interactions" value="81"/>
</dbReference>
<evidence type="ECO:0000256" key="6">
    <source>
        <dbReference type="ARBA" id="ARBA00023180"/>
    </source>
</evidence>
<keyword evidence="14" id="KW-1185">Reference proteome</keyword>
<feature type="transmembrane region" description="Helical" evidence="11">
    <location>
        <begin position="76"/>
        <end position="95"/>
    </location>
</feature>
<comment type="pathway">
    <text evidence="1 10">Glycan metabolism; pectin degradation; 2-dehydro-3-deoxy-D-gluconate from pectin: step 1/5.</text>
</comment>
<keyword evidence="6" id="KW-0325">Glycoprotein</keyword>
<feature type="active site" evidence="9">
    <location>
        <position position="266"/>
    </location>
</feature>
<dbReference type="GO" id="GO:0045490">
    <property type="term" value="P:pectin catabolic process"/>
    <property type="evidence" value="ECO:0000318"/>
    <property type="project" value="GO_Central"/>
</dbReference>
<accession>A0A061EPH4</accession>
<dbReference type="EC" id="3.1.1.11" evidence="3 10"/>
<comment type="catalytic activity">
    <reaction evidence="7 10">
        <text>[(1-&gt;4)-alpha-D-galacturonosyl methyl ester](n) + n H2O = [(1-&gt;4)-alpha-D-galacturonosyl](n) + n methanol + n H(+)</text>
        <dbReference type="Rhea" id="RHEA:22380"/>
        <dbReference type="Rhea" id="RHEA-COMP:14570"/>
        <dbReference type="Rhea" id="RHEA-COMP:14573"/>
        <dbReference type="ChEBI" id="CHEBI:15377"/>
        <dbReference type="ChEBI" id="CHEBI:15378"/>
        <dbReference type="ChEBI" id="CHEBI:17790"/>
        <dbReference type="ChEBI" id="CHEBI:140522"/>
        <dbReference type="ChEBI" id="CHEBI:140523"/>
        <dbReference type="EC" id="3.1.1.11"/>
    </reaction>
</comment>
<dbReference type="UniPathway" id="UPA00545">
    <property type="reaction ID" value="UER00823"/>
</dbReference>
<dbReference type="OMA" id="TWAQANH"/>
<dbReference type="Gramene" id="EOY06741">
    <property type="protein sequence ID" value="EOY06741"/>
    <property type="gene ID" value="TCM_021377"/>
</dbReference>
<evidence type="ECO:0000256" key="5">
    <source>
        <dbReference type="ARBA" id="ARBA00023085"/>
    </source>
</evidence>
<evidence type="ECO:0000256" key="1">
    <source>
        <dbReference type="ARBA" id="ARBA00005184"/>
    </source>
</evidence>
<evidence type="ECO:0000256" key="10">
    <source>
        <dbReference type="RuleBase" id="RU000589"/>
    </source>
</evidence>
<name>A0A061EPH4_THECC</name>
<gene>
    <name evidence="13" type="ORF">TCM_021377</name>
</gene>
<evidence type="ECO:0000256" key="4">
    <source>
        <dbReference type="ARBA" id="ARBA00022801"/>
    </source>
</evidence>
<dbReference type="InterPro" id="IPR012334">
    <property type="entry name" value="Pectin_lyas_fold"/>
</dbReference>
<evidence type="ECO:0000313" key="13">
    <source>
        <dbReference type="EMBL" id="EOY06741.1"/>
    </source>
</evidence>
<keyword evidence="11" id="KW-1133">Transmembrane helix</keyword>
<dbReference type="InterPro" id="IPR011050">
    <property type="entry name" value="Pectin_lyase_fold/virulence"/>
</dbReference>
<dbReference type="GO" id="GO:0016829">
    <property type="term" value="F:lyase activity"/>
    <property type="evidence" value="ECO:0007669"/>
    <property type="project" value="UniProtKB-KW"/>
</dbReference>
<dbReference type="FunFam" id="2.160.20.10:FF:000013">
    <property type="entry name" value="Pectinesterase"/>
    <property type="match status" value="1"/>
</dbReference>
<evidence type="ECO:0000313" key="14">
    <source>
        <dbReference type="Proteomes" id="UP000026915"/>
    </source>
</evidence>
<dbReference type="PANTHER" id="PTHR31321:SF98">
    <property type="entry name" value="PECTINESTERASE 67-RELATED"/>
    <property type="match status" value="1"/>
</dbReference>
<keyword evidence="4 10" id="KW-0378">Hydrolase</keyword>
<dbReference type="PROSITE" id="PS00503">
    <property type="entry name" value="PECTINESTERASE_2"/>
    <property type="match status" value="1"/>
</dbReference>
<keyword evidence="11" id="KW-0472">Membrane</keyword>
<dbReference type="AlphaFoldDB" id="A0A061EPH4"/>
<dbReference type="STRING" id="3641.A0A061EPH4"/>
<dbReference type="eggNOG" id="ENOG502QU68">
    <property type="taxonomic scope" value="Eukaryota"/>
</dbReference>
<keyword evidence="5 10" id="KW-0063">Aspartyl esterase</keyword>
<dbReference type="Gene3D" id="2.160.20.10">
    <property type="entry name" value="Single-stranded right-handed beta-helix, Pectin lyase-like"/>
    <property type="match status" value="1"/>
</dbReference>
<keyword evidence="11" id="KW-0812">Transmembrane</keyword>
<dbReference type="Pfam" id="PF01095">
    <property type="entry name" value="Pectinesterase"/>
    <property type="match status" value="1"/>
</dbReference>
<dbReference type="PANTHER" id="PTHR31321">
    <property type="entry name" value="ACYL-COA THIOESTER HYDROLASE YBHC-RELATED"/>
    <property type="match status" value="1"/>
</dbReference>
<comment type="similarity">
    <text evidence="2">Belongs to the pectinesterase family.</text>
</comment>
<sequence length="410" mass="45962">MWTTKEFVGGPLKIEDPFPTNFSSQLMNIQFYLPTNCIPKKSSETSLKSFANLQKASSQLNLFTNMSWRFFRPMHLAFAAIVAVAICFPGCANGMSAERVIDSPLLTEKISTNRTIKVDLNGNGDFTSVQEAINSVPKGNSQWVIIHLRKGVYREKVHVPKDKPYIFLRGNGRGRTAIAWSQSSVDNKASATFTVEAKHFIAFGISFKNEAPTGIAYTSQNQSVAAFVGADMVAFYHCAFFSTHNTLFDYKGRHYYDNCYIQGSIDFIFGRGRSLFHNCEIFVLQDKRIKIRGSITAQNRGSPQDNSGFVFVEGKVYGIGGVYLGRAKGAYSTVVFAKTYLSRTIVPHGWTDWSYHGGSDHLFHAEYDCRGPGADTSERGHWAKQLTEKEAAYWTSIDFINGKDWLPVWL</sequence>
<dbReference type="SUPFAM" id="SSF51126">
    <property type="entry name" value="Pectin lyase-like"/>
    <property type="match status" value="1"/>
</dbReference>
<evidence type="ECO:0000256" key="8">
    <source>
        <dbReference type="ARBA" id="ARBA00057335"/>
    </source>
</evidence>
<proteinExistence type="inferred from homology"/>
<evidence type="ECO:0000256" key="2">
    <source>
        <dbReference type="ARBA" id="ARBA00008891"/>
    </source>
</evidence>
<evidence type="ECO:0000256" key="11">
    <source>
        <dbReference type="SAM" id="Phobius"/>
    </source>
</evidence>
<dbReference type="Proteomes" id="UP000026915">
    <property type="component" value="Chromosome 4"/>
</dbReference>
<reference evidence="13 14" key="1">
    <citation type="journal article" date="2013" name="Genome Biol.">
        <title>The genome sequence of the most widely cultivated cacao type and its use to identify candidate genes regulating pod color.</title>
        <authorList>
            <person name="Motamayor J.C."/>
            <person name="Mockaitis K."/>
            <person name="Schmutz J."/>
            <person name="Haiminen N."/>
            <person name="Iii D.L."/>
            <person name="Cornejo O."/>
            <person name="Findley S.D."/>
            <person name="Zheng P."/>
            <person name="Utro F."/>
            <person name="Royaert S."/>
            <person name="Saski C."/>
            <person name="Jenkins J."/>
            <person name="Podicheti R."/>
            <person name="Zhao M."/>
            <person name="Scheffler B.E."/>
            <person name="Stack J.C."/>
            <person name="Feltus F.A."/>
            <person name="Mustiga G.M."/>
            <person name="Amores F."/>
            <person name="Phillips W."/>
            <person name="Marelli J.P."/>
            <person name="May G.D."/>
            <person name="Shapiro H."/>
            <person name="Ma J."/>
            <person name="Bustamante C.D."/>
            <person name="Schnell R.J."/>
            <person name="Main D."/>
            <person name="Gilbert D."/>
            <person name="Parida L."/>
            <person name="Kuhn D.N."/>
        </authorList>
    </citation>
    <scope>NUCLEOTIDE SEQUENCE [LARGE SCALE GENOMIC DNA]</scope>
    <source>
        <strain evidence="14">cv. Matina 1-6</strain>
    </source>
</reference>
<dbReference type="GO" id="GO:0042545">
    <property type="term" value="P:cell wall modification"/>
    <property type="evidence" value="ECO:0007669"/>
    <property type="project" value="UniProtKB-UniRule"/>
</dbReference>